<evidence type="ECO:0000256" key="12">
    <source>
        <dbReference type="ARBA" id="ARBA00032493"/>
    </source>
</evidence>
<evidence type="ECO:0000256" key="14">
    <source>
        <dbReference type="ARBA" id="ARBA00048407"/>
    </source>
</evidence>
<dbReference type="Proteomes" id="UP000437131">
    <property type="component" value="Unassembled WGS sequence"/>
</dbReference>
<dbReference type="EMBL" id="WMIA01000010">
    <property type="protein sequence ID" value="MTF39161.1"/>
    <property type="molecule type" value="Genomic_DNA"/>
</dbReference>
<evidence type="ECO:0000313" key="16">
    <source>
        <dbReference type="Proteomes" id="UP000437131"/>
    </source>
</evidence>
<gene>
    <name evidence="15" type="ORF">GGC33_09495</name>
</gene>
<dbReference type="InterPro" id="IPR025700">
    <property type="entry name" value="Lys/Orn_oxygenase"/>
</dbReference>
<name>A0A844GVU6_9CHRO</name>
<evidence type="ECO:0000256" key="3">
    <source>
        <dbReference type="ARBA" id="ARBA00007588"/>
    </source>
</evidence>
<reference evidence="15 16" key="1">
    <citation type="submission" date="2019-11" db="EMBL/GenBank/DDBJ databases">
        <title>Isolation of a new High Light Tolerant Cyanobacteria.</title>
        <authorList>
            <person name="Dobson Z."/>
            <person name="Vaughn N."/>
            <person name="Vaughn M."/>
            <person name="Fromme P."/>
            <person name="Mazor Y."/>
        </authorList>
    </citation>
    <scope>NUCLEOTIDE SEQUENCE [LARGE SCALE GENOMIC DNA]</scope>
    <source>
        <strain evidence="15 16">0216</strain>
    </source>
</reference>
<evidence type="ECO:0000256" key="8">
    <source>
        <dbReference type="ARBA" id="ARBA00022857"/>
    </source>
</evidence>
<comment type="pathway">
    <text evidence="2">Siderophore biosynthesis.</text>
</comment>
<keyword evidence="6" id="KW-0285">Flavoprotein</keyword>
<dbReference type="Gene3D" id="3.50.50.60">
    <property type="entry name" value="FAD/NAD(P)-binding domain"/>
    <property type="match status" value="1"/>
</dbReference>
<dbReference type="PANTHER" id="PTHR42802:SF1">
    <property type="entry name" value="L-ORNITHINE N(5)-MONOOXYGENASE"/>
    <property type="match status" value="1"/>
</dbReference>
<evidence type="ECO:0000256" key="2">
    <source>
        <dbReference type="ARBA" id="ARBA00004924"/>
    </source>
</evidence>
<evidence type="ECO:0000256" key="13">
    <source>
        <dbReference type="ARBA" id="ARBA00032738"/>
    </source>
</evidence>
<dbReference type="Pfam" id="PF13434">
    <property type="entry name" value="Lys_Orn_oxgnase"/>
    <property type="match status" value="1"/>
</dbReference>
<evidence type="ECO:0000256" key="10">
    <source>
        <dbReference type="ARBA" id="ARBA00029939"/>
    </source>
</evidence>
<evidence type="ECO:0000256" key="11">
    <source>
        <dbReference type="ARBA" id="ARBA00031158"/>
    </source>
</evidence>
<evidence type="ECO:0000256" key="6">
    <source>
        <dbReference type="ARBA" id="ARBA00022630"/>
    </source>
</evidence>
<comment type="similarity">
    <text evidence="3">Belongs to the lysine N(6)-hydroxylase/L-ornithine N(5)-oxygenase family.</text>
</comment>
<evidence type="ECO:0000256" key="4">
    <source>
        <dbReference type="ARBA" id="ARBA00013076"/>
    </source>
</evidence>
<sequence>MTEKIYDLLGVGIGPFNLSLAALIEPISHLETIFLEQKTEFQWHEGLLMEGTTIQVPFLADLVTMADPCSRFTFLNYLREHSRLYNFYFLEEFKIYRREYNHYCQWVSQQLKSCRFSEKVESITWHEGGYFIVQSKNVLTSETSSYKAKNLVLGVGTTPAMPPCFKNFQSQENIFHSADFLHKQNQYQTAKSVTVIGSGQSAAEVFYQLLQDQEKYHYHLEWHTRSSGFFPMEYSKLGLEHFSPDYIKYFYHLPQEKRDQIRSRQNLLYKGISFSLIADIYNLLYERSIGQKALNVRLRPLLEVKEVEQTEMGYRLSYRHCQEDAYVSHDTDCIVLATGYQHFIPSFMDGLNSLIQWDSQHRYGVNFDYRLQLTQDIPNSIFVQNGELHTHGIGAPDLGLGAHRSSVIINTLLGEEIYPVSSQNVFQEFGVAG</sequence>
<protein>
    <recommendedName>
        <fullName evidence="5">L-lysine N6-monooxygenase MbtG</fullName>
        <ecNumber evidence="4">1.14.13.59</ecNumber>
    </recommendedName>
    <alternativeName>
        <fullName evidence="13">Lysine 6-N-hydroxylase</fullName>
    </alternativeName>
    <alternativeName>
        <fullName evidence="12">Lysine N6-hydroxylase</fullName>
    </alternativeName>
    <alternativeName>
        <fullName evidence="10">Lysine-N-oxygenase</fullName>
    </alternativeName>
    <alternativeName>
        <fullName evidence="11">Mycobactin synthase protein G</fullName>
    </alternativeName>
</protein>
<comment type="cofactor">
    <cofactor evidence="1">
        <name>FAD</name>
        <dbReference type="ChEBI" id="CHEBI:57692"/>
    </cofactor>
</comment>
<dbReference type="SUPFAM" id="SSF51905">
    <property type="entry name" value="FAD/NAD(P)-binding domain"/>
    <property type="match status" value="1"/>
</dbReference>
<keyword evidence="8" id="KW-0521">NADP</keyword>
<dbReference type="InterPro" id="IPR036188">
    <property type="entry name" value="FAD/NAD-bd_sf"/>
</dbReference>
<evidence type="ECO:0000256" key="5">
    <source>
        <dbReference type="ARBA" id="ARBA00016406"/>
    </source>
</evidence>
<evidence type="ECO:0000256" key="1">
    <source>
        <dbReference type="ARBA" id="ARBA00001974"/>
    </source>
</evidence>
<evidence type="ECO:0000256" key="7">
    <source>
        <dbReference type="ARBA" id="ARBA00022827"/>
    </source>
</evidence>
<keyword evidence="9" id="KW-0560">Oxidoreductase</keyword>
<dbReference type="PANTHER" id="PTHR42802">
    <property type="entry name" value="MONOOXYGENASE"/>
    <property type="match status" value="1"/>
</dbReference>
<dbReference type="EC" id="1.14.13.59" evidence="4"/>
<accession>A0A844GVU6</accession>
<proteinExistence type="inferred from homology"/>
<dbReference type="GO" id="GO:0047091">
    <property type="term" value="F:L-lysine 6-monooxygenase (NADPH) activity"/>
    <property type="evidence" value="ECO:0007669"/>
    <property type="project" value="UniProtKB-EC"/>
</dbReference>
<dbReference type="AlphaFoldDB" id="A0A844GVU6"/>
<evidence type="ECO:0000256" key="9">
    <source>
        <dbReference type="ARBA" id="ARBA00023002"/>
    </source>
</evidence>
<comment type="catalytic activity">
    <reaction evidence="14">
        <text>L-lysine + NADPH + O2 = N(6)-hydroxy-L-lysine + NADP(+) + H2O</text>
        <dbReference type="Rhea" id="RHEA:23228"/>
        <dbReference type="ChEBI" id="CHEBI:15377"/>
        <dbReference type="ChEBI" id="CHEBI:15379"/>
        <dbReference type="ChEBI" id="CHEBI:32551"/>
        <dbReference type="ChEBI" id="CHEBI:57783"/>
        <dbReference type="ChEBI" id="CHEBI:57820"/>
        <dbReference type="ChEBI" id="CHEBI:58349"/>
        <dbReference type="EC" id="1.14.13.59"/>
    </reaction>
</comment>
<keyword evidence="15" id="KW-0503">Monooxygenase</keyword>
<comment type="caution">
    <text evidence="15">The sequence shown here is derived from an EMBL/GenBank/DDBJ whole genome shotgun (WGS) entry which is preliminary data.</text>
</comment>
<organism evidence="15 16">
    <name type="scientific">Cyanobacterium aponinum 0216</name>
    <dbReference type="NCBI Taxonomy" id="2676140"/>
    <lineage>
        <taxon>Bacteria</taxon>
        <taxon>Bacillati</taxon>
        <taxon>Cyanobacteriota</taxon>
        <taxon>Cyanophyceae</taxon>
        <taxon>Oscillatoriophycideae</taxon>
        <taxon>Chroococcales</taxon>
        <taxon>Geminocystaceae</taxon>
        <taxon>Cyanobacterium</taxon>
    </lineage>
</organism>
<dbReference type="RefSeq" id="WP_155083881.1">
    <property type="nucleotide sequence ID" value="NZ_WMIA01000010.1"/>
</dbReference>
<evidence type="ECO:0000313" key="15">
    <source>
        <dbReference type="EMBL" id="MTF39161.1"/>
    </source>
</evidence>
<keyword evidence="7" id="KW-0274">FAD</keyword>